<organism evidence="2 3">
    <name type="scientific">Hymenobacter cyanobacteriorum</name>
    <dbReference type="NCBI Taxonomy" id="2926463"/>
    <lineage>
        <taxon>Bacteria</taxon>
        <taxon>Pseudomonadati</taxon>
        <taxon>Bacteroidota</taxon>
        <taxon>Cytophagia</taxon>
        <taxon>Cytophagales</taxon>
        <taxon>Hymenobacteraceae</taxon>
        <taxon>Hymenobacter</taxon>
    </lineage>
</organism>
<keyword evidence="3" id="KW-1185">Reference proteome</keyword>
<dbReference type="AlphaFoldDB" id="A0A9X1VIU7"/>
<accession>A0A9X1VIU7</accession>
<reference evidence="2" key="1">
    <citation type="submission" date="2022-03" db="EMBL/GenBank/DDBJ databases">
        <title>Bacterial whole genome sequence for Hymenobacter sp. DH14.</title>
        <authorList>
            <person name="Le V."/>
        </authorList>
    </citation>
    <scope>NUCLEOTIDE SEQUENCE</scope>
    <source>
        <strain evidence="2">DH14</strain>
    </source>
</reference>
<dbReference type="RefSeq" id="WP_241936064.1">
    <property type="nucleotide sequence ID" value="NZ_JALBGC010000003.1"/>
</dbReference>
<name>A0A9X1VIU7_9BACT</name>
<evidence type="ECO:0000313" key="3">
    <source>
        <dbReference type="Proteomes" id="UP001139193"/>
    </source>
</evidence>
<protein>
    <submittedName>
        <fullName evidence="2">Uncharacterized protein</fullName>
    </submittedName>
</protein>
<evidence type="ECO:0000256" key="1">
    <source>
        <dbReference type="SAM" id="MobiDB-lite"/>
    </source>
</evidence>
<comment type="caution">
    <text evidence="2">The sequence shown here is derived from an EMBL/GenBank/DDBJ whole genome shotgun (WGS) entry which is preliminary data.</text>
</comment>
<feature type="region of interest" description="Disordered" evidence="1">
    <location>
        <begin position="1"/>
        <end position="55"/>
    </location>
</feature>
<gene>
    <name evidence="2" type="ORF">MON38_10195</name>
</gene>
<feature type="compositionally biased region" description="Polar residues" evidence="1">
    <location>
        <begin position="16"/>
        <end position="27"/>
    </location>
</feature>
<proteinExistence type="predicted"/>
<dbReference type="Proteomes" id="UP001139193">
    <property type="component" value="Unassembled WGS sequence"/>
</dbReference>
<dbReference type="EMBL" id="JALBGC010000003">
    <property type="protein sequence ID" value="MCI1187790.1"/>
    <property type="molecule type" value="Genomic_DNA"/>
</dbReference>
<evidence type="ECO:0000313" key="2">
    <source>
        <dbReference type="EMBL" id="MCI1187790.1"/>
    </source>
</evidence>
<sequence length="55" mass="5545">MGAYVAWTAGAGGPDNEQQNPTKTTIADKSGYATRREASSAANAGGRMGDADNPS</sequence>